<dbReference type="SMART" id="SM00320">
    <property type="entry name" value="WD40"/>
    <property type="match status" value="2"/>
</dbReference>
<comment type="caution">
    <text evidence="7">The sequence shown here is derived from an EMBL/GenBank/DDBJ whole genome shotgun (WGS) entry which is preliminary data.</text>
</comment>
<accession>A0A2U1LMU0</accession>
<dbReference type="Pfam" id="PF00400">
    <property type="entry name" value="WD40"/>
    <property type="match status" value="2"/>
</dbReference>
<dbReference type="InterPro" id="IPR020472">
    <property type="entry name" value="WD40_PAC1"/>
</dbReference>
<keyword evidence="2 5" id="KW-0853">WD repeat</keyword>
<dbReference type="Gene3D" id="2.130.10.10">
    <property type="entry name" value="YVTN repeat-like/Quinoprotein amine dehydrogenase"/>
    <property type="match status" value="1"/>
</dbReference>
<dbReference type="GO" id="GO:0006891">
    <property type="term" value="P:intra-Golgi vesicle-mediated transport"/>
    <property type="evidence" value="ECO:0007669"/>
    <property type="project" value="TreeGrafter"/>
</dbReference>
<dbReference type="PANTHER" id="PTHR19876:SF38">
    <property type="entry name" value="COATOMER SUBUNIT ALPHA"/>
    <property type="match status" value="1"/>
</dbReference>
<dbReference type="PRINTS" id="PR00320">
    <property type="entry name" value="GPROTEINBRPT"/>
</dbReference>
<evidence type="ECO:0000256" key="2">
    <source>
        <dbReference type="ARBA" id="ARBA00022574"/>
    </source>
</evidence>
<proteinExistence type="predicted"/>
<dbReference type="Pfam" id="PF03004">
    <property type="entry name" value="Transposase_24"/>
    <property type="match status" value="1"/>
</dbReference>
<evidence type="ECO:0000256" key="4">
    <source>
        <dbReference type="ARBA" id="ARBA00023329"/>
    </source>
</evidence>
<evidence type="ECO:0000313" key="8">
    <source>
        <dbReference type="Proteomes" id="UP000245207"/>
    </source>
</evidence>
<dbReference type="GO" id="GO:0006890">
    <property type="term" value="P:retrograde vesicle-mediated transport, Golgi to endoplasmic reticulum"/>
    <property type="evidence" value="ECO:0007669"/>
    <property type="project" value="TreeGrafter"/>
</dbReference>
<dbReference type="PANTHER" id="PTHR19876">
    <property type="entry name" value="COATOMER"/>
    <property type="match status" value="1"/>
</dbReference>
<dbReference type="PROSITE" id="PS50294">
    <property type="entry name" value="WD_REPEATS_REGION"/>
    <property type="match status" value="2"/>
</dbReference>
<dbReference type="Proteomes" id="UP000245207">
    <property type="component" value="Unassembled WGS sequence"/>
</dbReference>
<protein>
    <submittedName>
        <fullName evidence="7">Uncharacterized protein</fullName>
    </submittedName>
</protein>
<evidence type="ECO:0000256" key="3">
    <source>
        <dbReference type="ARBA" id="ARBA00022737"/>
    </source>
</evidence>
<gene>
    <name evidence="7" type="ORF">CTI12_AA471460</name>
</gene>
<comment type="subcellular location">
    <subcellularLocation>
        <location evidence="1">Cytoplasmic vesicle membrane</location>
    </subcellularLocation>
</comment>
<dbReference type="AlphaFoldDB" id="A0A2U1LMU0"/>
<name>A0A2U1LMU0_ARTAN</name>
<dbReference type="GO" id="GO:0030126">
    <property type="term" value="C:COPI vesicle coat"/>
    <property type="evidence" value="ECO:0007669"/>
    <property type="project" value="TreeGrafter"/>
</dbReference>
<keyword evidence="3" id="KW-0677">Repeat</keyword>
<dbReference type="InterPro" id="IPR001680">
    <property type="entry name" value="WD40_rpt"/>
</dbReference>
<dbReference type="OrthoDB" id="10261470at2759"/>
<dbReference type="InterPro" id="IPR050844">
    <property type="entry name" value="Coatomer_complex_subunit"/>
</dbReference>
<dbReference type="GO" id="GO:0006888">
    <property type="term" value="P:endoplasmic reticulum to Golgi vesicle-mediated transport"/>
    <property type="evidence" value="ECO:0007669"/>
    <property type="project" value="TreeGrafter"/>
</dbReference>
<dbReference type="InterPro" id="IPR015943">
    <property type="entry name" value="WD40/YVTN_repeat-like_dom_sf"/>
</dbReference>
<feature type="region of interest" description="Disordered" evidence="6">
    <location>
        <begin position="251"/>
        <end position="280"/>
    </location>
</feature>
<dbReference type="STRING" id="35608.A0A2U1LMU0"/>
<keyword evidence="4" id="KW-0968">Cytoplasmic vesicle</keyword>
<evidence type="ECO:0000256" key="1">
    <source>
        <dbReference type="ARBA" id="ARBA00004156"/>
    </source>
</evidence>
<dbReference type="PROSITE" id="PS00678">
    <property type="entry name" value="WD_REPEATS_1"/>
    <property type="match status" value="1"/>
</dbReference>
<dbReference type="InterPro" id="IPR036322">
    <property type="entry name" value="WD40_repeat_dom_sf"/>
</dbReference>
<dbReference type="PROSITE" id="PS50082">
    <property type="entry name" value="WD_REPEATS_2"/>
    <property type="match status" value="2"/>
</dbReference>
<evidence type="ECO:0000256" key="6">
    <source>
        <dbReference type="SAM" id="MobiDB-lite"/>
    </source>
</evidence>
<dbReference type="EMBL" id="PKPP01008583">
    <property type="protein sequence ID" value="PWA50315.1"/>
    <property type="molecule type" value="Genomic_DNA"/>
</dbReference>
<dbReference type="InterPro" id="IPR004252">
    <property type="entry name" value="Probable_transposase_24"/>
</dbReference>
<dbReference type="InterPro" id="IPR019775">
    <property type="entry name" value="WD40_repeat_CS"/>
</dbReference>
<sequence length="280" mass="32968">MFLCRFNPSNNVTSTITSIWKSRFTGTWDTWKSVPKEDKEIWFNSFKEKNNWDARINQKVRDLFDHLGSRSLRDFMTRVRIKGRAQKPPFMNQAIWEGLWSIWESPDFIEKSERGRAARQSNKRLHVAGSVSIPEHRRRLCTRFYDSAGDDYKIKVWNYKLHRCLFTLLGHLDYICTVQFHHESPWIVSASDDQTVRIWNWQSRTCLSVLTCHNHYVMCASFHPKEDLVVSASLDQTVRVWDIGSLRKKNYSSYPNPEVQDPAAKDNQPTIKAQGRNRPT</sequence>
<feature type="repeat" description="WD" evidence="5">
    <location>
        <begin position="210"/>
        <end position="243"/>
    </location>
</feature>
<evidence type="ECO:0000256" key="5">
    <source>
        <dbReference type="PROSITE-ProRule" id="PRU00221"/>
    </source>
</evidence>
<keyword evidence="8" id="KW-1185">Reference proteome</keyword>
<organism evidence="7 8">
    <name type="scientific">Artemisia annua</name>
    <name type="common">Sweet wormwood</name>
    <dbReference type="NCBI Taxonomy" id="35608"/>
    <lineage>
        <taxon>Eukaryota</taxon>
        <taxon>Viridiplantae</taxon>
        <taxon>Streptophyta</taxon>
        <taxon>Embryophyta</taxon>
        <taxon>Tracheophyta</taxon>
        <taxon>Spermatophyta</taxon>
        <taxon>Magnoliopsida</taxon>
        <taxon>eudicotyledons</taxon>
        <taxon>Gunneridae</taxon>
        <taxon>Pentapetalae</taxon>
        <taxon>asterids</taxon>
        <taxon>campanulids</taxon>
        <taxon>Asterales</taxon>
        <taxon>Asteraceae</taxon>
        <taxon>Asteroideae</taxon>
        <taxon>Anthemideae</taxon>
        <taxon>Artemisiinae</taxon>
        <taxon>Artemisia</taxon>
    </lineage>
</organism>
<feature type="repeat" description="WD" evidence="5">
    <location>
        <begin position="168"/>
        <end position="209"/>
    </location>
</feature>
<reference evidence="7 8" key="1">
    <citation type="journal article" date="2018" name="Mol. Plant">
        <title>The genome of Artemisia annua provides insight into the evolution of Asteraceae family and artemisinin biosynthesis.</title>
        <authorList>
            <person name="Shen Q."/>
            <person name="Zhang L."/>
            <person name="Liao Z."/>
            <person name="Wang S."/>
            <person name="Yan T."/>
            <person name="Shi P."/>
            <person name="Liu M."/>
            <person name="Fu X."/>
            <person name="Pan Q."/>
            <person name="Wang Y."/>
            <person name="Lv Z."/>
            <person name="Lu X."/>
            <person name="Zhang F."/>
            <person name="Jiang W."/>
            <person name="Ma Y."/>
            <person name="Chen M."/>
            <person name="Hao X."/>
            <person name="Li L."/>
            <person name="Tang Y."/>
            <person name="Lv G."/>
            <person name="Zhou Y."/>
            <person name="Sun X."/>
            <person name="Brodelius P.E."/>
            <person name="Rose J.K.C."/>
            <person name="Tang K."/>
        </authorList>
    </citation>
    <scope>NUCLEOTIDE SEQUENCE [LARGE SCALE GENOMIC DNA]</scope>
    <source>
        <strain evidence="8">cv. Huhao1</strain>
        <tissue evidence="7">Leaf</tissue>
    </source>
</reference>
<dbReference type="GO" id="GO:0006886">
    <property type="term" value="P:intracellular protein transport"/>
    <property type="evidence" value="ECO:0007669"/>
    <property type="project" value="TreeGrafter"/>
</dbReference>
<evidence type="ECO:0000313" key="7">
    <source>
        <dbReference type="EMBL" id="PWA50315.1"/>
    </source>
</evidence>
<dbReference type="SUPFAM" id="SSF50978">
    <property type="entry name" value="WD40 repeat-like"/>
    <property type="match status" value="1"/>
</dbReference>